<dbReference type="InterPro" id="IPR047115">
    <property type="entry name" value="ARSB"/>
</dbReference>
<feature type="domain" description="Sulfatase N-terminal" evidence="7">
    <location>
        <begin position="235"/>
        <end position="351"/>
    </location>
</feature>
<feature type="domain" description="Sulfatase N-terminal" evidence="7">
    <location>
        <begin position="76"/>
        <end position="209"/>
    </location>
</feature>
<proteinExistence type="inferred from homology"/>
<dbReference type="PANTHER" id="PTHR10342:SF273">
    <property type="entry name" value="RE14504P"/>
    <property type="match status" value="1"/>
</dbReference>
<dbReference type="EMBL" id="OU015568">
    <property type="protein sequence ID" value="CAG5088964.1"/>
    <property type="molecule type" value="Genomic_DNA"/>
</dbReference>
<gene>
    <name evidence="8" type="ORF">OKIOD_LOCUS3585</name>
</gene>
<keyword evidence="6" id="KW-0325">Glycoprotein</keyword>
<evidence type="ECO:0000259" key="7">
    <source>
        <dbReference type="Pfam" id="PF00884"/>
    </source>
</evidence>
<organism evidence="8 9">
    <name type="scientific">Oikopleura dioica</name>
    <name type="common">Tunicate</name>
    <dbReference type="NCBI Taxonomy" id="34765"/>
    <lineage>
        <taxon>Eukaryota</taxon>
        <taxon>Metazoa</taxon>
        <taxon>Chordata</taxon>
        <taxon>Tunicata</taxon>
        <taxon>Appendicularia</taxon>
        <taxon>Copelata</taxon>
        <taxon>Oikopleuridae</taxon>
        <taxon>Oikopleura</taxon>
    </lineage>
</organism>
<dbReference type="PROSITE" id="PS00523">
    <property type="entry name" value="SULFATASE_1"/>
    <property type="match status" value="1"/>
</dbReference>
<dbReference type="InterPro" id="IPR017850">
    <property type="entry name" value="Alkaline_phosphatase_core_sf"/>
</dbReference>
<protein>
    <submittedName>
        <fullName evidence="8">Oidioi.mRNA.OKI2018_I69.PAR.g12027.t1.cds</fullName>
    </submittedName>
</protein>
<evidence type="ECO:0000256" key="1">
    <source>
        <dbReference type="ARBA" id="ARBA00001913"/>
    </source>
</evidence>
<evidence type="ECO:0000256" key="4">
    <source>
        <dbReference type="ARBA" id="ARBA00022801"/>
    </source>
</evidence>
<evidence type="ECO:0000256" key="2">
    <source>
        <dbReference type="ARBA" id="ARBA00008779"/>
    </source>
</evidence>
<dbReference type="InterPro" id="IPR000917">
    <property type="entry name" value="Sulfatase_N"/>
</dbReference>
<evidence type="ECO:0000256" key="5">
    <source>
        <dbReference type="ARBA" id="ARBA00022837"/>
    </source>
</evidence>
<dbReference type="PANTHER" id="PTHR10342">
    <property type="entry name" value="ARYLSULFATASE"/>
    <property type="match status" value="1"/>
</dbReference>
<evidence type="ECO:0000256" key="6">
    <source>
        <dbReference type="ARBA" id="ARBA00023180"/>
    </source>
</evidence>
<dbReference type="InterPro" id="IPR024607">
    <property type="entry name" value="Sulfatase_CS"/>
</dbReference>
<sequence length="567" mass="64756">MAGIASSALFIVIYENKVEPIEKIIQKHAERSEEQHNPKLAYLQDSPNITESFEGSGGSSFEVRKRAKFDTFDKYNFVIIIADDLGWADVSWNNKFVKTPNLERIRKQGRTFTNLYSHSTCSPSRAALLTGIYAWRLGLDGAPFNPTKVNGIPLGVELIPEKLKKLDYKNHFIGKWHGGFCHQNLTPTERGFDSFYGFYSGAVNYLTHESKFNAEEVALDYRKVENGTETILKDKNGVYTTSDFTNQAIDKIDNFDTEGDLHIGRLYDKIRETPGLWDNTVLLFVSDNGATSPGGSNYPLRGMKGDYFDGGNKVPGFIVSPVFKENDLKRSTFDETVHFADLMVSLLGLADPTDSLVTDQLDGLNLWDSMIGEVGRSKRRETIYHIDQSPKPSREIQSNVFLQHANWRFNQSTHSSTVYSAAIRLDEYKYIKAVRNVRKNMFPFSAINEDWTWQSPSEITPPVLIQNRFGMPFISEEYDYWLFNLEQDPMESVNLLAFESLTEKEYLILSEMEAILEAESRRMMPQIATERYKSENELIKAVEKGVWISDWCSSTDLDAHNLYYKLA</sequence>
<comment type="cofactor">
    <cofactor evidence="1">
        <name>Ca(2+)</name>
        <dbReference type="ChEBI" id="CHEBI:29108"/>
    </cofactor>
</comment>
<dbReference type="SUPFAM" id="SSF53649">
    <property type="entry name" value="Alkaline phosphatase-like"/>
    <property type="match status" value="1"/>
</dbReference>
<evidence type="ECO:0000256" key="3">
    <source>
        <dbReference type="ARBA" id="ARBA00022723"/>
    </source>
</evidence>
<keyword evidence="3" id="KW-0479">Metal-binding</keyword>
<reference evidence="8 9" key="1">
    <citation type="submission" date="2021-04" db="EMBL/GenBank/DDBJ databases">
        <authorList>
            <person name="Bliznina A."/>
        </authorList>
    </citation>
    <scope>NUCLEOTIDE SEQUENCE [LARGE SCALE GENOMIC DNA]</scope>
</reference>
<dbReference type="Proteomes" id="UP001158576">
    <property type="component" value="Chromosome PAR"/>
</dbReference>
<keyword evidence="4" id="KW-0378">Hydrolase</keyword>
<keyword evidence="9" id="KW-1185">Reference proteome</keyword>
<dbReference type="Gene3D" id="3.40.720.10">
    <property type="entry name" value="Alkaline Phosphatase, subunit A"/>
    <property type="match status" value="2"/>
</dbReference>
<comment type="similarity">
    <text evidence="2">Belongs to the sulfatase family.</text>
</comment>
<name>A0ABN7RYV3_OIKDI</name>
<evidence type="ECO:0000313" key="8">
    <source>
        <dbReference type="EMBL" id="CAG5088964.1"/>
    </source>
</evidence>
<evidence type="ECO:0000313" key="9">
    <source>
        <dbReference type="Proteomes" id="UP001158576"/>
    </source>
</evidence>
<accession>A0ABN7RYV3</accession>
<dbReference type="Pfam" id="PF00884">
    <property type="entry name" value="Sulfatase"/>
    <property type="match status" value="2"/>
</dbReference>
<dbReference type="Gene3D" id="3.30.1120.10">
    <property type="match status" value="1"/>
</dbReference>
<keyword evidence="5" id="KW-0106">Calcium</keyword>